<feature type="region of interest" description="Disordered" evidence="1">
    <location>
        <begin position="46"/>
        <end position="72"/>
    </location>
</feature>
<dbReference type="AlphaFoldDB" id="A0A9W6YN16"/>
<comment type="caution">
    <text evidence="2">The sequence shown here is derived from an EMBL/GenBank/DDBJ whole genome shotgun (WGS) entry which is preliminary data.</text>
</comment>
<evidence type="ECO:0000313" key="3">
    <source>
        <dbReference type="Proteomes" id="UP001165121"/>
    </source>
</evidence>
<evidence type="ECO:0000256" key="1">
    <source>
        <dbReference type="SAM" id="MobiDB-lite"/>
    </source>
</evidence>
<organism evidence="2 3">
    <name type="scientific">Phytophthora fragariaefolia</name>
    <dbReference type="NCBI Taxonomy" id="1490495"/>
    <lineage>
        <taxon>Eukaryota</taxon>
        <taxon>Sar</taxon>
        <taxon>Stramenopiles</taxon>
        <taxon>Oomycota</taxon>
        <taxon>Peronosporomycetes</taxon>
        <taxon>Peronosporales</taxon>
        <taxon>Peronosporaceae</taxon>
        <taxon>Phytophthora</taxon>
    </lineage>
</organism>
<proteinExistence type="predicted"/>
<reference evidence="2" key="1">
    <citation type="submission" date="2023-04" db="EMBL/GenBank/DDBJ databases">
        <title>Phytophthora fragariaefolia NBRC 109709.</title>
        <authorList>
            <person name="Ichikawa N."/>
            <person name="Sato H."/>
            <person name="Tonouchi N."/>
        </authorList>
    </citation>
    <scope>NUCLEOTIDE SEQUENCE</scope>
    <source>
        <strain evidence="2">NBRC 109709</strain>
    </source>
</reference>
<gene>
    <name evidence="2" type="ORF">Pfra01_002893100</name>
</gene>
<dbReference type="Proteomes" id="UP001165121">
    <property type="component" value="Unassembled WGS sequence"/>
</dbReference>
<dbReference type="EMBL" id="BSXT01013635">
    <property type="protein sequence ID" value="GMF88844.1"/>
    <property type="molecule type" value="Genomic_DNA"/>
</dbReference>
<accession>A0A9W6YN16</accession>
<evidence type="ECO:0000313" key="2">
    <source>
        <dbReference type="EMBL" id="GMF88844.1"/>
    </source>
</evidence>
<name>A0A9W6YN16_9STRA</name>
<keyword evidence="3" id="KW-1185">Reference proteome</keyword>
<protein>
    <submittedName>
        <fullName evidence="2">Unnamed protein product</fullName>
    </submittedName>
</protein>
<sequence>MLKLKVTEADVDLAMLDGRINRLKKGHISCVIRVWARYLELVVASDSDLDGDGSDSSDSNSDESVRSMSPQY</sequence>